<evidence type="ECO:0000313" key="2">
    <source>
        <dbReference type="Proteomes" id="UP001066276"/>
    </source>
</evidence>
<dbReference type="EMBL" id="JANPWB010000002">
    <property type="protein sequence ID" value="KAJ1206226.1"/>
    <property type="molecule type" value="Genomic_DNA"/>
</dbReference>
<dbReference type="PANTHER" id="PTHR35558:SF1">
    <property type="entry name" value="ENDONUCLEASE_EXONUCLEASE_PHOSPHATASE DOMAIN-CONTAINING PROTEIN"/>
    <property type="match status" value="1"/>
</dbReference>
<reference evidence="1" key="1">
    <citation type="journal article" date="2022" name="bioRxiv">
        <title>Sequencing and chromosome-scale assembly of the giantPleurodeles waltlgenome.</title>
        <authorList>
            <person name="Brown T."/>
            <person name="Elewa A."/>
            <person name="Iarovenko S."/>
            <person name="Subramanian E."/>
            <person name="Araus A.J."/>
            <person name="Petzold A."/>
            <person name="Susuki M."/>
            <person name="Suzuki K.-i.T."/>
            <person name="Hayashi T."/>
            <person name="Toyoda A."/>
            <person name="Oliveira C."/>
            <person name="Osipova E."/>
            <person name="Leigh N.D."/>
            <person name="Simon A."/>
            <person name="Yun M.H."/>
        </authorList>
    </citation>
    <scope>NUCLEOTIDE SEQUENCE</scope>
    <source>
        <strain evidence="1">20211129_DDA</strain>
        <tissue evidence="1">Liver</tissue>
    </source>
</reference>
<protein>
    <submittedName>
        <fullName evidence="1">Uncharacterized protein</fullName>
    </submittedName>
</protein>
<dbReference type="AlphaFoldDB" id="A0AAV7VZT2"/>
<keyword evidence="2" id="KW-1185">Reference proteome</keyword>
<evidence type="ECO:0000313" key="1">
    <source>
        <dbReference type="EMBL" id="KAJ1206226.1"/>
    </source>
</evidence>
<accession>A0AAV7VZT2</accession>
<dbReference type="Proteomes" id="UP001066276">
    <property type="component" value="Chromosome 1_2"/>
</dbReference>
<comment type="caution">
    <text evidence="1">The sequence shown here is derived from an EMBL/GenBank/DDBJ whole genome shotgun (WGS) entry which is preliminary data.</text>
</comment>
<organism evidence="1 2">
    <name type="scientific">Pleurodeles waltl</name>
    <name type="common">Iberian ribbed newt</name>
    <dbReference type="NCBI Taxonomy" id="8319"/>
    <lineage>
        <taxon>Eukaryota</taxon>
        <taxon>Metazoa</taxon>
        <taxon>Chordata</taxon>
        <taxon>Craniata</taxon>
        <taxon>Vertebrata</taxon>
        <taxon>Euteleostomi</taxon>
        <taxon>Amphibia</taxon>
        <taxon>Batrachia</taxon>
        <taxon>Caudata</taxon>
        <taxon>Salamandroidea</taxon>
        <taxon>Salamandridae</taxon>
        <taxon>Pleurodelinae</taxon>
        <taxon>Pleurodeles</taxon>
    </lineage>
</organism>
<proteinExistence type="predicted"/>
<gene>
    <name evidence="1" type="ORF">NDU88_001635</name>
</gene>
<sequence>MHRAGVWPGHELSAEGAVRGFSLGTDFSDRVATDTVAGGIYKRTLVRPNAPLLMGRSSLVWRVPLEARERILNREFIDIFSLRTFAKKGTDITVPSKEVAKHKWKRKVKPEESIDKWLEPFAVLSTVIMEKFPEQGPALCKYNLVIYEEYTRNGGTGWLNYDREFRQKIEQAPEMSWDCREIELWVQ</sequence>
<dbReference type="PANTHER" id="PTHR35558">
    <property type="entry name" value="SGNH_HYDRO DOMAIN-CONTAINING PROTEIN"/>
    <property type="match status" value="1"/>
</dbReference>
<name>A0AAV7VZT2_PLEWA</name>